<comment type="caution">
    <text evidence="2">The sequence shown here is derived from an EMBL/GenBank/DDBJ whole genome shotgun (WGS) entry which is preliminary data.</text>
</comment>
<evidence type="ECO:0000313" key="3">
    <source>
        <dbReference type="Proteomes" id="UP001190700"/>
    </source>
</evidence>
<feature type="non-terminal residue" evidence="2">
    <location>
        <position position="1"/>
    </location>
</feature>
<dbReference type="Proteomes" id="UP001190700">
    <property type="component" value="Unassembled WGS sequence"/>
</dbReference>
<dbReference type="AlphaFoldDB" id="A0AAE0H1Z6"/>
<feature type="compositionally biased region" description="Basic and acidic residues" evidence="1">
    <location>
        <begin position="177"/>
        <end position="196"/>
    </location>
</feature>
<name>A0AAE0H1Z6_9CHLO</name>
<reference evidence="2 3" key="1">
    <citation type="journal article" date="2015" name="Genome Biol. Evol.">
        <title>Comparative Genomics of a Bacterivorous Green Alga Reveals Evolutionary Causalities and Consequences of Phago-Mixotrophic Mode of Nutrition.</title>
        <authorList>
            <person name="Burns J.A."/>
            <person name="Paasch A."/>
            <person name="Narechania A."/>
            <person name="Kim E."/>
        </authorList>
    </citation>
    <scope>NUCLEOTIDE SEQUENCE [LARGE SCALE GENOMIC DNA]</scope>
    <source>
        <strain evidence="2 3">PLY_AMNH</strain>
    </source>
</reference>
<evidence type="ECO:0000313" key="2">
    <source>
        <dbReference type="EMBL" id="KAK3288447.1"/>
    </source>
</evidence>
<keyword evidence="3" id="KW-1185">Reference proteome</keyword>
<organism evidence="2 3">
    <name type="scientific">Cymbomonas tetramitiformis</name>
    <dbReference type="NCBI Taxonomy" id="36881"/>
    <lineage>
        <taxon>Eukaryota</taxon>
        <taxon>Viridiplantae</taxon>
        <taxon>Chlorophyta</taxon>
        <taxon>Pyramimonadophyceae</taxon>
        <taxon>Pyramimonadales</taxon>
        <taxon>Pyramimonadaceae</taxon>
        <taxon>Cymbomonas</taxon>
    </lineage>
</organism>
<sequence length="654" mass="72577">RAGGWLKQSQLMSPETALLEQSHLMSLETAMWYAEFLLGLRLNRSTRRIEAYGAFVVWELWEHGPGVVRSILGGAFCQAGLGGLLYLHGRLAQLVGGERAPVWDLASALSIVDDWSAVARFAHGYFTLVLRCVVGVLLLSRAWDGVNTLRAWRSRAAAEDQQMGRKAQLQQQEEAECQERRAAEQKRRVRSDHGDKGSGTPRDAAVPSSAPLEESDPCRGSASGTAQRAPIKVKCFTSFRRIGTLRAWIFTAAAAGVHGLRICARPLAERRGLIAEVTPVDATQVGDYTELHPGDIPRVTVKVAGNKWVGKECDNMASAFTELLRHGFAVFDSSSSMFRARSEAAAIRSEFDSEWFKTVPPSEDTTNLPYGQWLPSQTHRAFSEYVHHALSDETSRWEALGEEYLGVLSIGGARRRNLEGVGPQTNLYFPHQDECKLSVLMSEFVVHGDDGDPFEDLSTVHREVGQCFNMAFRGAEDADQCKAPIIVRQVNFWMPHEARGDKHLWFITLEASKALAKQGEGFLTACQLPRFSDIQGNPQMFLSNKNMHLTNKGLAYVQKHMPGHVFMVNTPMLFVSHWSRLGDGSQGKSGAGTQKGRSKRNKTNWYDRQSHLADNVAVSIVLAWGFAALIPMLLSTKFEYIDGHYITMTDVGPD</sequence>
<evidence type="ECO:0000256" key="1">
    <source>
        <dbReference type="SAM" id="MobiDB-lite"/>
    </source>
</evidence>
<accession>A0AAE0H1Z6</accession>
<protein>
    <submittedName>
        <fullName evidence="2">Uncharacterized protein</fullName>
    </submittedName>
</protein>
<feature type="region of interest" description="Disordered" evidence="1">
    <location>
        <begin position="584"/>
        <end position="604"/>
    </location>
</feature>
<gene>
    <name evidence="2" type="ORF">CYMTET_4076</name>
</gene>
<proteinExistence type="predicted"/>
<dbReference type="EMBL" id="LGRX02000477">
    <property type="protein sequence ID" value="KAK3288447.1"/>
    <property type="molecule type" value="Genomic_DNA"/>
</dbReference>
<feature type="region of interest" description="Disordered" evidence="1">
    <location>
        <begin position="162"/>
        <end position="224"/>
    </location>
</feature>